<dbReference type="InterPro" id="IPR000160">
    <property type="entry name" value="GGDEF_dom"/>
</dbReference>
<dbReference type="InterPro" id="IPR035919">
    <property type="entry name" value="EAL_sf"/>
</dbReference>
<dbReference type="Proteomes" id="UP000186883">
    <property type="component" value="Unassembled WGS sequence"/>
</dbReference>
<dbReference type="PROSITE" id="PS50883">
    <property type="entry name" value="EAL"/>
    <property type="match status" value="1"/>
</dbReference>
<evidence type="ECO:0000313" key="6">
    <source>
        <dbReference type="EMBL" id="KZB86872.1"/>
    </source>
</evidence>
<dbReference type="SMART" id="SM00267">
    <property type="entry name" value="GGDEF"/>
    <property type="match status" value="1"/>
</dbReference>
<feature type="domain" description="PAC" evidence="3">
    <location>
        <begin position="390"/>
        <end position="442"/>
    </location>
</feature>
<evidence type="ECO:0000259" key="2">
    <source>
        <dbReference type="PROSITE" id="PS50112"/>
    </source>
</evidence>
<dbReference type="SMART" id="SM00091">
    <property type="entry name" value="PAS"/>
    <property type="match status" value="3"/>
</dbReference>
<dbReference type="SUPFAM" id="SSF141868">
    <property type="entry name" value="EAL domain-like"/>
    <property type="match status" value="1"/>
</dbReference>
<proteinExistence type="predicted"/>
<evidence type="ECO:0000313" key="9">
    <source>
        <dbReference type="Proteomes" id="UP000186883"/>
    </source>
</evidence>
<evidence type="ECO:0000313" key="7">
    <source>
        <dbReference type="EMBL" id="OKA09303.1"/>
    </source>
</evidence>
<organism evidence="6 8">
    <name type="scientific">Amycolatopsis regifaucium</name>
    <dbReference type="NCBI Taxonomy" id="546365"/>
    <lineage>
        <taxon>Bacteria</taxon>
        <taxon>Bacillati</taxon>
        <taxon>Actinomycetota</taxon>
        <taxon>Actinomycetes</taxon>
        <taxon>Pseudonocardiales</taxon>
        <taxon>Pseudonocardiaceae</taxon>
        <taxon>Amycolatopsis</taxon>
    </lineage>
</organism>
<dbReference type="InterPro" id="IPR035965">
    <property type="entry name" value="PAS-like_dom_sf"/>
</dbReference>
<reference evidence="6 8" key="1">
    <citation type="submission" date="2015-12" db="EMBL/GenBank/DDBJ databases">
        <title>Amycolatopsis regifaucium genome sequencing and assembly.</title>
        <authorList>
            <person name="Mayilraj S."/>
        </authorList>
    </citation>
    <scope>NUCLEOTIDE SEQUENCE [LARGE SCALE GENOMIC DNA]</scope>
    <source>
        <strain evidence="6 8">GY080</strain>
    </source>
</reference>
<protein>
    <submittedName>
        <fullName evidence="6">Diguanylate cyclase</fullName>
    </submittedName>
    <submittedName>
        <fullName evidence="7">GGDEF domain-containing protein</fullName>
    </submittedName>
</protein>
<dbReference type="InterPro" id="IPR013656">
    <property type="entry name" value="PAS_4"/>
</dbReference>
<dbReference type="PROSITE" id="PS50112">
    <property type="entry name" value="PAS"/>
    <property type="match status" value="2"/>
</dbReference>
<dbReference type="InterPro" id="IPR013767">
    <property type="entry name" value="PAS_fold"/>
</dbReference>
<dbReference type="Pfam" id="PF00563">
    <property type="entry name" value="EAL"/>
    <property type="match status" value="1"/>
</dbReference>
<dbReference type="Pfam" id="PF00989">
    <property type="entry name" value="PAS"/>
    <property type="match status" value="1"/>
</dbReference>
<dbReference type="CDD" id="cd01948">
    <property type="entry name" value="EAL"/>
    <property type="match status" value="1"/>
</dbReference>
<evidence type="ECO:0000259" key="3">
    <source>
        <dbReference type="PROSITE" id="PS50113"/>
    </source>
</evidence>
<dbReference type="InterPro" id="IPR000014">
    <property type="entry name" value="PAS"/>
</dbReference>
<feature type="region of interest" description="Disordered" evidence="1">
    <location>
        <begin position="1"/>
        <end position="38"/>
    </location>
</feature>
<dbReference type="SUPFAM" id="SSF55073">
    <property type="entry name" value="Nucleotide cyclase"/>
    <property type="match status" value="1"/>
</dbReference>
<dbReference type="InterPro" id="IPR043128">
    <property type="entry name" value="Rev_trsase/Diguanyl_cyclase"/>
</dbReference>
<dbReference type="NCBIfam" id="TIGR00254">
    <property type="entry name" value="GGDEF"/>
    <property type="match status" value="1"/>
</dbReference>
<dbReference type="Gene3D" id="3.20.20.450">
    <property type="entry name" value="EAL domain"/>
    <property type="match status" value="1"/>
</dbReference>
<dbReference type="Proteomes" id="UP000076321">
    <property type="component" value="Unassembled WGS sequence"/>
</dbReference>
<evidence type="ECO:0000259" key="4">
    <source>
        <dbReference type="PROSITE" id="PS50883"/>
    </source>
</evidence>
<accession>A0A154MRH0</accession>
<dbReference type="PANTHER" id="PTHR44757:SF2">
    <property type="entry name" value="BIOFILM ARCHITECTURE MAINTENANCE PROTEIN MBAA"/>
    <property type="match status" value="1"/>
</dbReference>
<keyword evidence="9" id="KW-1185">Reference proteome</keyword>
<dbReference type="PROSITE" id="PS50113">
    <property type="entry name" value="PAC"/>
    <property type="match status" value="1"/>
</dbReference>
<dbReference type="EMBL" id="LOBU02000007">
    <property type="protein sequence ID" value="OKA09303.1"/>
    <property type="molecule type" value="Genomic_DNA"/>
</dbReference>
<feature type="domain" description="PAS" evidence="2">
    <location>
        <begin position="214"/>
        <end position="251"/>
    </location>
</feature>
<name>A0A154MRH0_9PSEU</name>
<dbReference type="InterPro" id="IPR001633">
    <property type="entry name" value="EAL_dom"/>
</dbReference>
<evidence type="ECO:0000259" key="5">
    <source>
        <dbReference type="PROSITE" id="PS50887"/>
    </source>
</evidence>
<evidence type="ECO:0000313" key="8">
    <source>
        <dbReference type="Proteomes" id="UP000076321"/>
    </source>
</evidence>
<reference evidence="7 9" key="2">
    <citation type="submission" date="2016-11" db="EMBL/GenBank/DDBJ databases">
        <title>Genome sequencing of Amycolatopsis regifaucium.</title>
        <authorList>
            <person name="Mayilraj S."/>
            <person name="Kaur N."/>
        </authorList>
    </citation>
    <scope>NUCLEOTIDE SEQUENCE [LARGE SCALE GENOMIC DNA]</scope>
    <source>
        <strain evidence="7 9">GY080</strain>
    </source>
</reference>
<comment type="caution">
    <text evidence="6">The sequence shown here is derived from an EMBL/GenBank/DDBJ whole genome shotgun (WGS) entry which is preliminary data.</text>
</comment>
<dbReference type="CDD" id="cd01949">
    <property type="entry name" value="GGDEF"/>
    <property type="match status" value="1"/>
</dbReference>
<dbReference type="PROSITE" id="PS50887">
    <property type="entry name" value="GGDEF"/>
    <property type="match status" value="1"/>
</dbReference>
<dbReference type="CDD" id="cd00130">
    <property type="entry name" value="PAS"/>
    <property type="match status" value="3"/>
</dbReference>
<dbReference type="Pfam" id="PF00990">
    <property type="entry name" value="GGDEF"/>
    <property type="match status" value="1"/>
</dbReference>
<dbReference type="Gene3D" id="3.30.70.270">
    <property type="match status" value="1"/>
</dbReference>
<dbReference type="InterPro" id="IPR000700">
    <property type="entry name" value="PAS-assoc_C"/>
</dbReference>
<dbReference type="SMART" id="SM00052">
    <property type="entry name" value="EAL"/>
    <property type="match status" value="1"/>
</dbReference>
<dbReference type="Gene3D" id="3.30.450.20">
    <property type="entry name" value="PAS domain"/>
    <property type="match status" value="3"/>
</dbReference>
<feature type="domain" description="GGDEF" evidence="5">
    <location>
        <begin position="471"/>
        <end position="605"/>
    </location>
</feature>
<dbReference type="PANTHER" id="PTHR44757">
    <property type="entry name" value="DIGUANYLATE CYCLASE DGCP"/>
    <property type="match status" value="1"/>
</dbReference>
<dbReference type="EMBL" id="LQCI01000004">
    <property type="protein sequence ID" value="KZB86872.1"/>
    <property type="molecule type" value="Genomic_DNA"/>
</dbReference>
<dbReference type="InterPro" id="IPR029787">
    <property type="entry name" value="Nucleotide_cyclase"/>
</dbReference>
<gene>
    <name evidence="7" type="ORF">ATP06_0207410</name>
    <name evidence="6" type="ORF">AVL48_24855</name>
</gene>
<dbReference type="AlphaFoldDB" id="A0A154MRH0"/>
<evidence type="ECO:0000256" key="1">
    <source>
        <dbReference type="SAM" id="MobiDB-lite"/>
    </source>
</evidence>
<feature type="compositionally biased region" description="Polar residues" evidence="1">
    <location>
        <begin position="19"/>
        <end position="29"/>
    </location>
</feature>
<sequence>MDPDDLDGGTPDTRRSSDQDSSPANSAATCTVGVSAASGGRTSRHASLVRLLTELSTERDPRGEPALAFLGKGYRLLEQNSDGGTLGTQYLTMVEASPYGICVHQRGKVVFVNSAAMRFVGATVSTELVGLHITDMVDAGSQDALLARIGSLAAPGSFSEPTEMTLLTLDGGKVTVESQAVLTTWEGKPAYQVIMRDLSTQKAAEAGLRFQAALVGHASDAIIATSPDGLVTSWNPAAEAVYGHELEEVIGVPVSEVVGAPMEPRQVVASGGVVQATHFSADGTALSVRVSAAEMFDGYVLLCADETAQRRAEAEFATVVETLDEGVLVVGPGGRIELANSAAHRISGVPDGSLVGLESRTLRLHDEQGVPVPVADLPSARVRRSGKVETGRVVQVRRRDGAHRWLSLTSGPLMAPGQSVPSVLTSFADITERRAISERLAYEATHDPLTRLANRTLALNHLRRTIADPALTTTVLFIDLDKFKIINDSLGHTVGDQVLRIIGERLRAAAGPSDLVGRLGGDEFLVITTGYTEAAEVRALADHLQRQLAESLTVHGRELHINTSIGIVLAEPGDTRSADEMLEDADLAMYQAKTFGPGRYAFYAPIMRERVQDRFILEQDLRNAVAEGLIETVYQPVVDLRTGEMVAVKAKSRWDHPIRGSIDPAELVEIADDGDLLTIIGAEVLAKAAGEISRWRADHGVHCNVNVSVSVRQLGDPTLLQLVQTTLDETGLGPEELSLDVDETALKDAADAVDALRKTGVKVTAERFGAGYSSLAQLCRLDLNVVEIDRSFVADLGRSSDAEPIVAGIMAMAHAVDLVVVAEGVETARQLKVLHELGCDWAKGPLVAPPGPVEELKPAYEHVVR</sequence>
<feature type="domain" description="EAL" evidence="4">
    <location>
        <begin position="614"/>
        <end position="864"/>
    </location>
</feature>
<dbReference type="InterPro" id="IPR052155">
    <property type="entry name" value="Biofilm_reg_signaling"/>
</dbReference>
<dbReference type="Pfam" id="PF08448">
    <property type="entry name" value="PAS_4"/>
    <property type="match status" value="2"/>
</dbReference>
<feature type="domain" description="PAS" evidence="2">
    <location>
        <begin position="312"/>
        <end position="356"/>
    </location>
</feature>
<dbReference type="NCBIfam" id="TIGR00229">
    <property type="entry name" value="sensory_box"/>
    <property type="match status" value="3"/>
</dbReference>
<dbReference type="SUPFAM" id="SSF55785">
    <property type="entry name" value="PYP-like sensor domain (PAS domain)"/>
    <property type="match status" value="3"/>
</dbReference>
<dbReference type="OrthoDB" id="23692at2"/>